<sequence length="77" mass="9222">MQFQHLNNFYLRCMQFKELFILPFTAWGNKWPGGHPSGRYAGKMFLREPRAFHYYQVIGSVEVCVLLLCSSQYYFCR</sequence>
<protein>
    <submittedName>
        <fullName evidence="1">Uncharacterized protein</fullName>
    </submittedName>
</protein>
<reference evidence="1" key="1">
    <citation type="submission" date="2019-03" db="EMBL/GenBank/DDBJ databases">
        <authorList>
            <person name="Mank J."/>
            <person name="Almeida P."/>
        </authorList>
    </citation>
    <scope>NUCLEOTIDE SEQUENCE</scope>
    <source>
        <strain evidence="1">78183</strain>
    </source>
</reference>
<organism evidence="1">
    <name type="scientific">Salix viminalis</name>
    <name type="common">Common osier</name>
    <name type="synonym">Basket willow</name>
    <dbReference type="NCBI Taxonomy" id="40686"/>
    <lineage>
        <taxon>Eukaryota</taxon>
        <taxon>Viridiplantae</taxon>
        <taxon>Streptophyta</taxon>
        <taxon>Embryophyta</taxon>
        <taxon>Tracheophyta</taxon>
        <taxon>Spermatophyta</taxon>
        <taxon>Magnoliopsida</taxon>
        <taxon>eudicotyledons</taxon>
        <taxon>Gunneridae</taxon>
        <taxon>Pentapetalae</taxon>
        <taxon>rosids</taxon>
        <taxon>fabids</taxon>
        <taxon>Malpighiales</taxon>
        <taxon>Salicaceae</taxon>
        <taxon>Saliceae</taxon>
        <taxon>Salix</taxon>
    </lineage>
</organism>
<evidence type="ECO:0000313" key="1">
    <source>
        <dbReference type="EMBL" id="VFU54181.1"/>
    </source>
</evidence>
<gene>
    <name evidence="1" type="ORF">SVIM_LOCUS377692</name>
</gene>
<proteinExistence type="predicted"/>
<accession>A0A6N2MJB5</accession>
<dbReference type="AlphaFoldDB" id="A0A6N2MJB5"/>
<name>A0A6N2MJB5_SALVM</name>
<dbReference type="EMBL" id="CAADRP010001830">
    <property type="protein sequence ID" value="VFU54181.1"/>
    <property type="molecule type" value="Genomic_DNA"/>
</dbReference>